<dbReference type="InterPro" id="IPR006277">
    <property type="entry name" value="Sarcosine_oxidase_asu"/>
</dbReference>
<dbReference type="GO" id="GO:0005737">
    <property type="term" value="C:cytoplasm"/>
    <property type="evidence" value="ECO:0007669"/>
    <property type="project" value="UniProtKB-SubCell"/>
</dbReference>
<dbReference type="Pfam" id="PF01571">
    <property type="entry name" value="GCV_T"/>
    <property type="match status" value="1"/>
</dbReference>
<sequence>MTSTFRATDGGRIDRSATVDFTFDGQVYTGHPGDTLASALLAAGRHQIATSIKLGRPRGIAAAWAEDPGGLVQIEEPFPEPMLLATTVELHEGLAAHGLPGQGRLAEVPDSARYDAVHHHVDVLVVGAGPAGLAAALTAARAGARVALVDEQSEAGGSLLGGTDRLDDAPALEWVTAAVAELAGHPDVLHLQRTTAFGSYDDGFVLALERRTDHLGTAAPKHISRQRVWRLRARSIVVATGAHERPVVFADNDRPGIMLAGAARTFLHHYGVLPGREAVVFTTNDSAYDAALDLHRAGVRVQAVVDARPEGSPRRREECERAGIRVLPGAVVTGTRGVERVTHALVAPFADGDVGAGSAIACDLLLVSGGWNPAVHLFSQARGRLRYDEALGAFLPGEELDGLSVTGAAAGVFDLAGCLADGRRVARAALTAQTIDPAGVDRLPTAPEPVVPTAPLVLWRVPDTSGAEGSTSFVDLQRDATVADIARAVGAGLRSIEHIKRYTTIGTAHDQGKTSGVLTSGITAELLGIPVQATGTTTFRPPYTPVAFAALAGRDRGRLFDPERVTSLHDWHVAAGAVFEDVGQWKRPRYYPRPGEDMEAAVLRECAAARTGVGILDGSTLGKIDVQGPDAAVLLDRLYTNMMSSLKVGSVRYGVMCGVDGMVIDDGTVLRLAEDRFLVLTTTGGAAKILDWMEEWAQTEWPDLRVHCTSVTEQWNTFPVVGPRSRDVIGAVFPQVDVSNEAFPFMAWRDTTLDGVPVRLARISFSGELAFEVYVSPWYGVAVWQRLLEAGHRYGITPYGTETMHVLRAEKGYPIIGQDTDGTVTPQDLGMEWAISKKKADFVGKRSFARRANQDPLRKQLVGLLPVDRRTVLPEGSQIVELHADGQLPPPPVPMLGHVTSSYRSAELARPFALALVKGGRSRIGDTVHVPVNGTLVPVEVTGSVLVDPEGARRDG</sequence>
<dbReference type="PANTHER" id="PTHR43757:SF2">
    <property type="entry name" value="AMINOMETHYLTRANSFERASE, MITOCHONDRIAL"/>
    <property type="match status" value="1"/>
</dbReference>
<dbReference type="InterPro" id="IPR042204">
    <property type="entry name" value="2Fe-2S-bd_N"/>
</dbReference>
<evidence type="ECO:0000313" key="9">
    <source>
        <dbReference type="Proteomes" id="UP000198403"/>
    </source>
</evidence>
<dbReference type="Pfam" id="PF17806">
    <property type="entry name" value="SO_alpha_A3"/>
    <property type="match status" value="1"/>
</dbReference>
<feature type="domain" description="Aminomethyltransferase C-terminal" evidence="6">
    <location>
        <begin position="859"/>
        <end position="948"/>
    </location>
</feature>
<dbReference type="PANTHER" id="PTHR43757">
    <property type="entry name" value="AMINOMETHYLTRANSFERASE"/>
    <property type="match status" value="1"/>
</dbReference>
<dbReference type="GO" id="GO:0046653">
    <property type="term" value="P:tetrahydrofolate metabolic process"/>
    <property type="evidence" value="ECO:0007669"/>
    <property type="project" value="UniProtKB-UniRule"/>
</dbReference>
<keyword evidence="9" id="KW-1185">Reference proteome</keyword>
<gene>
    <name evidence="8" type="ORF">SAMN06272737_11032</name>
</gene>
<dbReference type="Pfam" id="PF08669">
    <property type="entry name" value="GCV_T_C"/>
    <property type="match status" value="1"/>
</dbReference>
<dbReference type="Proteomes" id="UP000198403">
    <property type="component" value="Unassembled WGS sequence"/>
</dbReference>
<evidence type="ECO:0000259" key="4">
    <source>
        <dbReference type="Pfam" id="PF01571"/>
    </source>
</evidence>
<dbReference type="PRINTS" id="PR00469">
    <property type="entry name" value="PNDRDTASEII"/>
</dbReference>
<keyword evidence="3" id="KW-0547">Nucleotide-binding</keyword>
<reference evidence="8 9" key="1">
    <citation type="submission" date="2017-06" db="EMBL/GenBank/DDBJ databases">
        <authorList>
            <person name="Kim H.J."/>
            <person name="Triplett B.A."/>
        </authorList>
    </citation>
    <scope>NUCLEOTIDE SEQUENCE [LARGE SCALE GENOMIC DNA]</scope>
    <source>
        <strain evidence="8 9">DSM 44272</strain>
    </source>
</reference>
<keyword evidence="3" id="KW-0963">Cytoplasm</keyword>
<comment type="cofactor">
    <cofactor evidence="3">
        <name>NAD(+)</name>
        <dbReference type="ChEBI" id="CHEBI:57540"/>
    </cofactor>
    <text evidence="3">Binds 1 NAD(+) per subunit.</text>
</comment>
<evidence type="ECO:0000256" key="1">
    <source>
        <dbReference type="ARBA" id="ARBA00008609"/>
    </source>
</evidence>
<dbReference type="InterPro" id="IPR006222">
    <property type="entry name" value="GCVT_N"/>
</dbReference>
<dbReference type="EC" id="1.5.3.24" evidence="3"/>
<dbReference type="InterPro" id="IPR028896">
    <property type="entry name" value="GcvT/YgfZ/DmdA"/>
</dbReference>
<dbReference type="Gene3D" id="3.50.50.60">
    <property type="entry name" value="FAD/NAD(P)-binding domain"/>
    <property type="match status" value="2"/>
</dbReference>
<accession>A0A238WVR0</accession>
<dbReference type="Pfam" id="PF13510">
    <property type="entry name" value="Fer2_4"/>
    <property type="match status" value="1"/>
</dbReference>
<dbReference type="InterPro" id="IPR013977">
    <property type="entry name" value="GcvT_C"/>
</dbReference>
<dbReference type="InterPro" id="IPR036188">
    <property type="entry name" value="FAD/NAD-bd_sf"/>
</dbReference>
<protein>
    <recommendedName>
        <fullName evidence="3">Sarcosine oxidase subunit alpha</fullName>
        <ecNumber evidence="3">1.5.3.24</ecNumber>
    </recommendedName>
</protein>
<dbReference type="PIRSF" id="PIRSF037980">
    <property type="entry name" value="SoxA"/>
    <property type="match status" value="1"/>
</dbReference>
<dbReference type="PRINTS" id="PR00368">
    <property type="entry name" value="FADPNR"/>
</dbReference>
<proteinExistence type="inferred from homology"/>
<comment type="catalytic activity">
    <reaction evidence="3">
        <text>sarcosine + (6S)-5,6,7,8-tetrahydrofolate + O2 = (6R)-5,10-methylene-5,6,7,8-tetrahydrofolate + glycine + H2O2</text>
        <dbReference type="Rhea" id="RHEA:70455"/>
        <dbReference type="ChEBI" id="CHEBI:15379"/>
        <dbReference type="ChEBI" id="CHEBI:15636"/>
        <dbReference type="ChEBI" id="CHEBI:16240"/>
        <dbReference type="ChEBI" id="CHEBI:57305"/>
        <dbReference type="ChEBI" id="CHEBI:57433"/>
        <dbReference type="ChEBI" id="CHEBI:57453"/>
        <dbReference type="EC" id="1.5.3.24"/>
    </reaction>
</comment>
<dbReference type="SUPFAM" id="SSF101790">
    <property type="entry name" value="Aminomethyltransferase beta-barrel domain"/>
    <property type="match status" value="1"/>
</dbReference>
<dbReference type="Gene3D" id="3.30.1360.120">
    <property type="entry name" value="Probable tRNA modification gtpase trme, domain 1"/>
    <property type="match status" value="1"/>
</dbReference>
<dbReference type="AlphaFoldDB" id="A0A238WVR0"/>
<dbReference type="InterPro" id="IPR041117">
    <property type="entry name" value="SoxA_A3"/>
</dbReference>
<dbReference type="InterPro" id="IPR029043">
    <property type="entry name" value="GcvT/YgfZ_C"/>
</dbReference>
<keyword evidence="2 3" id="KW-0560">Oxidoreductase</keyword>
<name>A0A238WVR0_9ACTN</name>
<comment type="similarity">
    <text evidence="1 3">Belongs to the GcvT family.</text>
</comment>
<dbReference type="Pfam" id="PF07992">
    <property type="entry name" value="Pyr_redox_2"/>
    <property type="match status" value="1"/>
</dbReference>
<keyword evidence="3" id="KW-0520">NAD</keyword>
<dbReference type="GO" id="GO:0000166">
    <property type="term" value="F:nucleotide binding"/>
    <property type="evidence" value="ECO:0007669"/>
    <property type="project" value="UniProtKB-KW"/>
</dbReference>
<dbReference type="RefSeq" id="WP_089336551.1">
    <property type="nucleotide sequence ID" value="NZ_FZNO01000010.1"/>
</dbReference>
<evidence type="ECO:0000259" key="6">
    <source>
        <dbReference type="Pfam" id="PF08669"/>
    </source>
</evidence>
<feature type="domain" description="SoxA A3" evidence="7">
    <location>
        <begin position="471"/>
        <end position="554"/>
    </location>
</feature>
<evidence type="ECO:0000256" key="2">
    <source>
        <dbReference type="ARBA" id="ARBA00023002"/>
    </source>
</evidence>
<dbReference type="InterPro" id="IPR023753">
    <property type="entry name" value="FAD/NAD-binding_dom"/>
</dbReference>
<dbReference type="EMBL" id="FZNO01000010">
    <property type="protein sequence ID" value="SNR50610.1"/>
    <property type="molecule type" value="Genomic_DNA"/>
</dbReference>
<comment type="subcellular location">
    <subcellularLocation>
        <location evidence="3">Cytoplasm</location>
    </subcellularLocation>
</comment>
<dbReference type="GO" id="GO:0008115">
    <property type="term" value="F:sarcosine oxidase activity"/>
    <property type="evidence" value="ECO:0007669"/>
    <property type="project" value="UniProtKB-UniRule"/>
</dbReference>
<feature type="domain" description="FAD/NAD(P)-binding" evidence="5">
    <location>
        <begin position="122"/>
        <end position="381"/>
    </location>
</feature>
<dbReference type="Gene3D" id="3.10.20.440">
    <property type="entry name" value="2Fe-2S iron-sulphur cluster binding domain, sarcosine oxidase, alpha subunit, N-terminal domain"/>
    <property type="match status" value="1"/>
</dbReference>
<dbReference type="SUPFAM" id="SSF103025">
    <property type="entry name" value="Folate-binding domain"/>
    <property type="match status" value="1"/>
</dbReference>
<evidence type="ECO:0000259" key="5">
    <source>
        <dbReference type="Pfam" id="PF07992"/>
    </source>
</evidence>
<feature type="domain" description="GCVT N-terminal" evidence="4">
    <location>
        <begin position="568"/>
        <end position="839"/>
    </location>
</feature>
<dbReference type="SUPFAM" id="SSF51905">
    <property type="entry name" value="FAD/NAD(P)-binding domain"/>
    <property type="match status" value="1"/>
</dbReference>
<evidence type="ECO:0000259" key="7">
    <source>
        <dbReference type="Pfam" id="PF17806"/>
    </source>
</evidence>
<dbReference type="OrthoDB" id="5287468at2"/>
<dbReference type="InterPro" id="IPR027266">
    <property type="entry name" value="TrmE/GcvT-like"/>
</dbReference>
<evidence type="ECO:0000256" key="3">
    <source>
        <dbReference type="PIRNR" id="PIRNR037980"/>
    </source>
</evidence>
<organism evidence="8 9">
    <name type="scientific">Blastococcus mobilis</name>
    <dbReference type="NCBI Taxonomy" id="1938746"/>
    <lineage>
        <taxon>Bacteria</taxon>
        <taxon>Bacillati</taxon>
        <taxon>Actinomycetota</taxon>
        <taxon>Actinomycetes</taxon>
        <taxon>Geodermatophilales</taxon>
        <taxon>Geodermatophilaceae</taxon>
        <taxon>Blastococcus</taxon>
    </lineage>
</organism>
<evidence type="ECO:0000313" key="8">
    <source>
        <dbReference type="EMBL" id="SNR50610.1"/>
    </source>
</evidence>